<keyword evidence="2" id="KW-1185">Reference proteome</keyword>
<name>A0ABU9D7Q2_9PROT</name>
<sequence length="182" mass="20691">MSRIFFTADSHFGHDRIIEYCNRPFASAAQMDAGLIQRWNARVGVQDTVYHLGDFTLKKPTYAQNILRQLHGTKHLIIGNHDHAADHTLWASAALAADLTVNGRRLYLCHYPLREWPGMWRGALHLYGHVHGSYLPLPGSMDVGADVWGGWPVTLEEILPTITPYDADQARQQQTRLQLQPW</sequence>
<dbReference type="RefSeq" id="WP_341369805.1">
    <property type="nucleotide sequence ID" value="NZ_JBBPCO010000002.1"/>
</dbReference>
<evidence type="ECO:0000313" key="2">
    <source>
        <dbReference type="Proteomes" id="UP001446205"/>
    </source>
</evidence>
<dbReference type="Proteomes" id="UP001446205">
    <property type="component" value="Unassembled WGS sequence"/>
</dbReference>
<gene>
    <name evidence="1" type="ORF">WOB96_03070</name>
</gene>
<evidence type="ECO:0000313" key="1">
    <source>
        <dbReference type="EMBL" id="MEK8088740.1"/>
    </source>
</evidence>
<evidence type="ECO:0008006" key="3">
    <source>
        <dbReference type="Google" id="ProtNLM"/>
    </source>
</evidence>
<protein>
    <recommendedName>
        <fullName evidence="3">Metallophosphoesterase</fullName>
    </recommendedName>
</protein>
<dbReference type="SUPFAM" id="SSF56300">
    <property type="entry name" value="Metallo-dependent phosphatases"/>
    <property type="match status" value="1"/>
</dbReference>
<dbReference type="InterPro" id="IPR029052">
    <property type="entry name" value="Metallo-depent_PP-like"/>
</dbReference>
<reference evidence="1 2" key="1">
    <citation type="submission" date="2024-04" db="EMBL/GenBank/DDBJ databases">
        <authorList>
            <person name="Abashina T."/>
            <person name="Shaikin A."/>
        </authorList>
    </citation>
    <scope>NUCLEOTIDE SEQUENCE [LARGE SCALE GENOMIC DNA]</scope>
    <source>
        <strain evidence="1 2">AAFK</strain>
    </source>
</reference>
<comment type="caution">
    <text evidence="1">The sequence shown here is derived from an EMBL/GenBank/DDBJ whole genome shotgun (WGS) entry which is preliminary data.</text>
</comment>
<organism evidence="1 2">
    <name type="scientific">Thermithiobacillus plumbiphilus</name>
    <dbReference type="NCBI Taxonomy" id="1729899"/>
    <lineage>
        <taxon>Bacteria</taxon>
        <taxon>Pseudomonadati</taxon>
        <taxon>Pseudomonadota</taxon>
        <taxon>Acidithiobacillia</taxon>
        <taxon>Acidithiobacillales</taxon>
        <taxon>Thermithiobacillaceae</taxon>
        <taxon>Thermithiobacillus</taxon>
    </lineage>
</organism>
<accession>A0ABU9D7Q2</accession>
<dbReference type="Gene3D" id="3.60.21.10">
    <property type="match status" value="1"/>
</dbReference>
<proteinExistence type="predicted"/>
<dbReference type="EMBL" id="JBBPCO010000002">
    <property type="protein sequence ID" value="MEK8088740.1"/>
    <property type="molecule type" value="Genomic_DNA"/>
</dbReference>